<evidence type="ECO:0000313" key="3">
    <source>
        <dbReference type="Proteomes" id="UP000035548"/>
    </source>
</evidence>
<accession>A0A0G3HE78</accession>
<dbReference type="AlphaFoldDB" id="A0A0G3HE78"/>
<proteinExistence type="predicted"/>
<dbReference type="Proteomes" id="UP000035548">
    <property type="component" value="Chromosome"/>
</dbReference>
<evidence type="ECO:0000313" key="2">
    <source>
        <dbReference type="EMBL" id="AKK11055.1"/>
    </source>
</evidence>
<dbReference type="PROSITE" id="PS51658">
    <property type="entry name" value="BFN"/>
    <property type="match status" value="1"/>
</dbReference>
<evidence type="ECO:0000259" key="1">
    <source>
        <dbReference type="PROSITE" id="PS51658"/>
    </source>
</evidence>
<feature type="domain" description="BFN" evidence="1">
    <location>
        <begin position="5"/>
        <end position="133"/>
    </location>
</feature>
<dbReference type="EMBL" id="CP011546">
    <property type="protein sequence ID" value="AKK11055.1"/>
    <property type="molecule type" value="Genomic_DNA"/>
</dbReference>
<dbReference type="InterPro" id="IPR003729">
    <property type="entry name" value="Bi_nuclease_dom"/>
</dbReference>
<dbReference type="STRING" id="1072256.CUTER_05290"/>
<dbReference type="Pfam" id="PF02577">
    <property type="entry name" value="BFN_dom"/>
    <property type="match status" value="1"/>
</dbReference>
<sequence>MAEDKSAVRVLGVRQLGPERFPCVVLEWIGRGRVLPVWVSVVDAVEIASLVSGQAPDRPSTAQVLADVLTRLAGGVDELSILSNVDGLMVAQIRTGGGEALDARPSDVLKLAVLLDSEVLVDQEMLAEFSLSIPEEELAEYLDVSVEPPADAMAEGSADNADEELADMLRQLDERDMPGDEQ</sequence>
<dbReference type="InterPro" id="IPR036104">
    <property type="entry name" value="BFN_sf"/>
</dbReference>
<dbReference type="OrthoDB" id="9788698at2"/>
<keyword evidence="3" id="KW-1185">Reference proteome</keyword>
<organism evidence="2 3">
    <name type="scientific">Corynebacterium uterequi</name>
    <dbReference type="NCBI Taxonomy" id="1072256"/>
    <lineage>
        <taxon>Bacteria</taxon>
        <taxon>Bacillati</taxon>
        <taxon>Actinomycetota</taxon>
        <taxon>Actinomycetes</taxon>
        <taxon>Mycobacteriales</taxon>
        <taxon>Corynebacteriaceae</taxon>
        <taxon>Corynebacterium</taxon>
    </lineage>
</organism>
<dbReference type="PATRIC" id="fig|1072256.5.peg.1045"/>
<reference evidence="3" key="2">
    <citation type="submission" date="2015-05" db="EMBL/GenBank/DDBJ databases">
        <title>Complete genome sequence of Corynebacterium uterequi DSM 45634, isolated from the uterus of a maiden mare.</title>
        <authorList>
            <person name="Ruckert C."/>
            <person name="Albersmeier A."/>
            <person name="Winkler A."/>
            <person name="Tauch A."/>
        </authorList>
    </citation>
    <scope>NUCLEOTIDE SEQUENCE [LARGE SCALE GENOMIC DNA]</scope>
    <source>
        <strain evidence="3">DSM 45634</strain>
    </source>
</reference>
<reference evidence="2 3" key="1">
    <citation type="journal article" date="2015" name="Genome Announc.">
        <title>Virulence Factor Genes Detected in the Complete Genome Sequence of Corynebacterium uterequi DSM 45634, Isolated from the Uterus of a Maiden Mare.</title>
        <authorList>
            <person name="Ruckert C."/>
            <person name="Kriete M."/>
            <person name="Jaenicke S."/>
            <person name="Winkler A."/>
            <person name="Tauch A."/>
        </authorList>
    </citation>
    <scope>NUCLEOTIDE SEQUENCE [LARGE SCALE GENOMIC DNA]</scope>
    <source>
        <strain evidence="2 3">DSM 45634</strain>
    </source>
</reference>
<dbReference type="Gene3D" id="3.10.690.10">
    <property type="entry name" value="Bifunctional nuclease domain"/>
    <property type="match status" value="1"/>
</dbReference>
<dbReference type="SUPFAM" id="SSF103256">
    <property type="entry name" value="Hypothetical protein TM0160"/>
    <property type="match status" value="1"/>
</dbReference>
<gene>
    <name evidence="2" type="ORF">CUTER_05290</name>
</gene>
<dbReference type="GO" id="GO:0004518">
    <property type="term" value="F:nuclease activity"/>
    <property type="evidence" value="ECO:0007669"/>
    <property type="project" value="InterPro"/>
</dbReference>
<dbReference type="KEGG" id="cut:CUTER_05290"/>
<name>A0A0G3HE78_9CORY</name>
<protein>
    <recommendedName>
        <fullName evidence="1">BFN domain-containing protein</fullName>
    </recommendedName>
</protein>
<dbReference type="RefSeq" id="WP_047259533.1">
    <property type="nucleotide sequence ID" value="NZ_CP011546.1"/>
</dbReference>